<feature type="region of interest" description="Disordered" evidence="1">
    <location>
        <begin position="44"/>
        <end position="79"/>
    </location>
</feature>
<feature type="chain" id="PRO_5019737518" evidence="3">
    <location>
        <begin position="30"/>
        <end position="504"/>
    </location>
</feature>
<keyword evidence="3" id="KW-0732">Signal</keyword>
<proteinExistence type="predicted"/>
<dbReference type="PANTHER" id="PTHR35310:SF1">
    <property type="entry name" value="CELL WALL INTEGRITY_STRESS RESPONSE COMPONENT-LIKE PROTEIN"/>
    <property type="match status" value="1"/>
</dbReference>
<feature type="transmembrane region" description="Helical" evidence="2">
    <location>
        <begin position="433"/>
        <end position="453"/>
    </location>
</feature>
<accession>A0A484LSJ0</accession>
<dbReference type="AlphaFoldDB" id="A0A484LSJ0"/>
<keyword evidence="2" id="KW-0812">Transmembrane</keyword>
<dbReference type="PANTHER" id="PTHR35310">
    <property type="entry name" value="CELL WALL INTEGRITY/STRESS RESPONSE COMPONENT-LIKE PROTEIN"/>
    <property type="match status" value="1"/>
</dbReference>
<dbReference type="EMBL" id="OOIL02001879">
    <property type="protein sequence ID" value="VFQ78926.1"/>
    <property type="molecule type" value="Genomic_DNA"/>
</dbReference>
<reference evidence="4 5" key="1">
    <citation type="submission" date="2018-04" db="EMBL/GenBank/DDBJ databases">
        <authorList>
            <person name="Vogel A."/>
        </authorList>
    </citation>
    <scope>NUCLEOTIDE SEQUENCE [LARGE SCALE GENOMIC DNA]</scope>
</reference>
<feature type="region of interest" description="Disordered" evidence="1">
    <location>
        <begin position="201"/>
        <end position="267"/>
    </location>
</feature>
<evidence type="ECO:0000256" key="3">
    <source>
        <dbReference type="SAM" id="SignalP"/>
    </source>
</evidence>
<keyword evidence="2" id="KW-1133">Transmembrane helix</keyword>
<evidence type="ECO:0000256" key="2">
    <source>
        <dbReference type="SAM" id="Phobius"/>
    </source>
</evidence>
<feature type="transmembrane region" description="Helical" evidence="2">
    <location>
        <begin position="359"/>
        <end position="380"/>
    </location>
</feature>
<gene>
    <name evidence="4" type="ORF">CCAM_LOCUS20702</name>
</gene>
<name>A0A484LSJ0_9ASTE</name>
<protein>
    <submittedName>
        <fullName evidence="4">Uncharacterized protein</fullName>
    </submittedName>
</protein>
<feature type="transmembrane region" description="Helical" evidence="2">
    <location>
        <begin position="465"/>
        <end position="483"/>
    </location>
</feature>
<keyword evidence="5" id="KW-1185">Reference proteome</keyword>
<feature type="compositionally biased region" description="Low complexity" evidence="1">
    <location>
        <begin position="201"/>
        <end position="223"/>
    </location>
</feature>
<feature type="signal peptide" evidence="3">
    <location>
        <begin position="1"/>
        <end position="29"/>
    </location>
</feature>
<evidence type="ECO:0000256" key="1">
    <source>
        <dbReference type="SAM" id="MobiDB-lite"/>
    </source>
</evidence>
<sequence length="504" mass="55695">MAPPLSAGSCRGLIKVLSVLLLLLAFAQAHYSHSRPRRMLQVDDEDQDHHHHPPMKKIMKDSNSDTSSSSSTSLSTKNKTKLLKSTIAKNQTSKVLKSGFGIVSPKNQTKLKISSSSSSSSSSYPVSISSSKNKTKLSKPISESVITNKVSSSKNKTKLLKPNSESVITNKISSSKNKTKLLKPISESVTINKISSSKNKTKLIKPISMKPSKNSTKTSTKSSDLPNPTPPPSQNRTKSQVEKKGSSKTSESKSGSSKNVPKPFWIDDGEDDDLIAEFRDMPSKFQQTLLPDLERISRTSKVYMNKANREITNNFKPIVGNKYAPAVASIISLAFILIPLILVSLIFNRFKAYFSLQKLLIFVQIYLSIYFSILCLSSLVTGLEPLRFFYATSQSTYICIQLLQTLAYVLYLLLLLMYMALVFSTETGPASKLIGLVQTLVGFTVGLHYYMAVFHRAVLRQPPKTSWRVHGIYAACFLAISLLTQAERRKKAYVEEGGGDGKKS</sequence>
<feature type="compositionally biased region" description="Low complexity" evidence="1">
    <location>
        <begin position="247"/>
        <end position="258"/>
    </location>
</feature>
<feature type="compositionally biased region" description="Low complexity" evidence="1">
    <location>
        <begin position="64"/>
        <end position="77"/>
    </location>
</feature>
<feature type="transmembrane region" description="Helical" evidence="2">
    <location>
        <begin position="400"/>
        <end position="421"/>
    </location>
</feature>
<dbReference type="Proteomes" id="UP000595140">
    <property type="component" value="Unassembled WGS sequence"/>
</dbReference>
<dbReference type="OrthoDB" id="2020776at2759"/>
<feature type="region of interest" description="Disordered" evidence="1">
    <location>
        <begin position="111"/>
        <end position="141"/>
    </location>
</feature>
<evidence type="ECO:0000313" key="4">
    <source>
        <dbReference type="EMBL" id="VFQ78926.1"/>
    </source>
</evidence>
<feature type="compositionally biased region" description="Low complexity" evidence="1">
    <location>
        <begin position="114"/>
        <end position="131"/>
    </location>
</feature>
<organism evidence="4 5">
    <name type="scientific">Cuscuta campestris</name>
    <dbReference type="NCBI Taxonomy" id="132261"/>
    <lineage>
        <taxon>Eukaryota</taxon>
        <taxon>Viridiplantae</taxon>
        <taxon>Streptophyta</taxon>
        <taxon>Embryophyta</taxon>
        <taxon>Tracheophyta</taxon>
        <taxon>Spermatophyta</taxon>
        <taxon>Magnoliopsida</taxon>
        <taxon>eudicotyledons</taxon>
        <taxon>Gunneridae</taxon>
        <taxon>Pentapetalae</taxon>
        <taxon>asterids</taxon>
        <taxon>lamiids</taxon>
        <taxon>Solanales</taxon>
        <taxon>Convolvulaceae</taxon>
        <taxon>Cuscuteae</taxon>
        <taxon>Cuscuta</taxon>
        <taxon>Cuscuta subgen. Grammica</taxon>
        <taxon>Cuscuta sect. Cleistogrammica</taxon>
    </lineage>
</organism>
<evidence type="ECO:0000313" key="5">
    <source>
        <dbReference type="Proteomes" id="UP000595140"/>
    </source>
</evidence>
<keyword evidence="2" id="KW-0472">Membrane</keyword>
<feature type="transmembrane region" description="Helical" evidence="2">
    <location>
        <begin position="323"/>
        <end position="347"/>
    </location>
</feature>